<evidence type="ECO:0000313" key="3">
    <source>
        <dbReference type="Proteomes" id="UP000250157"/>
    </source>
</evidence>
<organism evidence="2 3">
    <name type="scientific">Escherichia phage EcS1</name>
    <dbReference type="NCBI Taxonomy" id="2083276"/>
    <lineage>
        <taxon>Viruses</taxon>
        <taxon>Duplodnaviria</taxon>
        <taxon>Heunggongvirae</taxon>
        <taxon>Uroviricota</taxon>
        <taxon>Caudoviricetes</taxon>
        <taxon>Pantevenvirales</taxon>
        <taxon>Straboviridae</taxon>
        <taxon>Tevenvirinae</taxon>
        <taxon>Kagamiyamavirus</taxon>
        <taxon>Kagamiyamavirus ecs1</taxon>
    </lineage>
</organism>
<evidence type="ECO:0000313" key="2">
    <source>
        <dbReference type="EMBL" id="BBC78341.1"/>
    </source>
</evidence>
<dbReference type="KEGG" id="vg:65108480"/>
<evidence type="ECO:0000259" key="1">
    <source>
        <dbReference type="Pfam" id="PF24193"/>
    </source>
</evidence>
<dbReference type="RefSeq" id="YP_010090988.1">
    <property type="nucleotide sequence ID" value="NC_055721.1"/>
</dbReference>
<proteinExistence type="predicted"/>
<name>A0A2Z5ZD69_9CAUD</name>
<feature type="domain" description="DUF7418" evidence="1">
    <location>
        <begin position="1"/>
        <end position="105"/>
    </location>
</feature>
<dbReference type="Pfam" id="PF24193">
    <property type="entry name" value="DUF7418"/>
    <property type="match status" value="1"/>
</dbReference>
<reference evidence="2 3" key="1">
    <citation type="submission" date="2018-02" db="EMBL/GenBank/DDBJ databases">
        <title>Full genome sequencing of a novel polyvalent bacteriophage as one of T4-Family member.</title>
        <authorList>
            <person name="Kawasaki T."/>
            <person name="Saad A.M."/>
            <person name="Yamada T."/>
        </authorList>
    </citation>
    <scope>NUCLEOTIDE SEQUENCE [LARGE SCALE GENOMIC DNA]</scope>
    <source>
        <strain evidence="2 3">EcS1</strain>
    </source>
</reference>
<accession>A0A2Z5ZD69</accession>
<dbReference type="InterPro" id="IPR055841">
    <property type="entry name" value="DUF7418"/>
</dbReference>
<keyword evidence="3" id="KW-1185">Reference proteome</keyword>
<protein>
    <recommendedName>
        <fullName evidence="1">DUF7418 domain-containing protein</fullName>
    </recommendedName>
</protein>
<dbReference type="GeneID" id="65108480"/>
<dbReference type="Proteomes" id="UP000250157">
    <property type="component" value="Segment"/>
</dbReference>
<dbReference type="EMBL" id="LC371242">
    <property type="protein sequence ID" value="BBC78341.1"/>
    <property type="molecule type" value="Genomic_DNA"/>
</dbReference>
<sequence>MNEGDKKINKIFLHGNHKADIVYCKDVIFDEKYDGILVVKDLFVGLTDEEIDALDRNKLNHDDRIYYGVIYVKCVKLDTGEVTYGTDESGLGPIERIEDTDFHGQGFES</sequence>